<reference evidence="5 6" key="2">
    <citation type="submission" date="2018-11" db="EMBL/GenBank/DDBJ databases">
        <authorList>
            <consortium name="Pathogen Informatics"/>
        </authorList>
    </citation>
    <scope>NUCLEOTIDE SEQUENCE [LARGE SCALE GENOMIC DNA]</scope>
</reference>
<name>A0A183IJX7_9BILA</name>
<dbReference type="InterPro" id="IPR029063">
    <property type="entry name" value="SAM-dependent_MTases_sf"/>
</dbReference>
<dbReference type="WBParaSite" id="SBAD_0000409901-mRNA-1">
    <property type="protein sequence ID" value="SBAD_0000409901-mRNA-1"/>
    <property type="gene ID" value="SBAD_0000409901"/>
</dbReference>
<evidence type="ECO:0000256" key="1">
    <source>
        <dbReference type="ARBA" id="ARBA00009059"/>
    </source>
</evidence>
<evidence type="ECO:0000256" key="4">
    <source>
        <dbReference type="ARBA" id="ARBA00022691"/>
    </source>
</evidence>
<dbReference type="EMBL" id="UZAM01008024">
    <property type="protein sequence ID" value="VDP02800.1"/>
    <property type="molecule type" value="Genomic_DNA"/>
</dbReference>
<evidence type="ECO:0000256" key="2">
    <source>
        <dbReference type="ARBA" id="ARBA00022603"/>
    </source>
</evidence>
<dbReference type="Pfam" id="PF05891">
    <property type="entry name" value="Methyltransf_PK"/>
    <property type="match status" value="1"/>
</dbReference>
<dbReference type="Gene3D" id="3.40.50.150">
    <property type="entry name" value="Vaccinia Virus protein VP39"/>
    <property type="match status" value="1"/>
</dbReference>
<keyword evidence="4" id="KW-0949">S-adenosyl-L-methionine</keyword>
<protein>
    <submittedName>
        <fullName evidence="7">Beta-lactamase domain-containing protein</fullName>
    </submittedName>
</protein>
<dbReference type="OrthoDB" id="1298661at2759"/>
<dbReference type="GO" id="GO:0032259">
    <property type="term" value="P:methylation"/>
    <property type="evidence" value="ECO:0007669"/>
    <property type="project" value="UniProtKB-KW"/>
</dbReference>
<accession>A0A183IJX7</accession>
<reference evidence="7" key="1">
    <citation type="submission" date="2016-06" db="UniProtKB">
        <authorList>
            <consortium name="WormBaseParasite"/>
        </authorList>
    </citation>
    <scope>IDENTIFICATION</scope>
</reference>
<keyword evidence="2" id="KW-0489">Methyltransferase</keyword>
<evidence type="ECO:0000313" key="5">
    <source>
        <dbReference type="EMBL" id="VDP02800.1"/>
    </source>
</evidence>
<dbReference type="AlphaFoldDB" id="A0A183IJX7"/>
<dbReference type="InterPro" id="IPR008576">
    <property type="entry name" value="MeTrfase_NTM1"/>
</dbReference>
<evidence type="ECO:0000313" key="7">
    <source>
        <dbReference type="WBParaSite" id="SBAD_0000409901-mRNA-1"/>
    </source>
</evidence>
<sequence>MSESELRSPSAEYDAAKVYWGGVSASVDGMLGGLVELSSPDVADSRQFIRKLIRKPVESSVGLLSYHPSADRFPFNDSVSEVGFYQNANTGLSARRFIDT</sequence>
<evidence type="ECO:0000256" key="3">
    <source>
        <dbReference type="ARBA" id="ARBA00022679"/>
    </source>
</evidence>
<proteinExistence type="inferred from homology"/>
<keyword evidence="6" id="KW-1185">Reference proteome</keyword>
<gene>
    <name evidence="5" type="ORF">SBAD_LOCUS3923</name>
</gene>
<comment type="similarity">
    <text evidence="1">Belongs to the methyltransferase superfamily. NTM1 family.</text>
</comment>
<dbReference type="Proteomes" id="UP000270296">
    <property type="component" value="Unassembled WGS sequence"/>
</dbReference>
<keyword evidence="3" id="KW-0808">Transferase</keyword>
<evidence type="ECO:0000313" key="6">
    <source>
        <dbReference type="Proteomes" id="UP000270296"/>
    </source>
</evidence>
<organism evidence="7">
    <name type="scientific">Soboliphyme baturini</name>
    <dbReference type="NCBI Taxonomy" id="241478"/>
    <lineage>
        <taxon>Eukaryota</taxon>
        <taxon>Metazoa</taxon>
        <taxon>Ecdysozoa</taxon>
        <taxon>Nematoda</taxon>
        <taxon>Enoplea</taxon>
        <taxon>Dorylaimia</taxon>
        <taxon>Dioctophymatida</taxon>
        <taxon>Dioctophymatoidea</taxon>
        <taxon>Soboliphymatidae</taxon>
        <taxon>Soboliphyme</taxon>
    </lineage>
</organism>
<dbReference type="GO" id="GO:0008276">
    <property type="term" value="F:protein methyltransferase activity"/>
    <property type="evidence" value="ECO:0007669"/>
    <property type="project" value="UniProtKB-ARBA"/>
</dbReference>